<dbReference type="AlphaFoldDB" id="A0A383R8L4"/>
<dbReference type="InterPro" id="IPR004136">
    <property type="entry name" value="NMO"/>
</dbReference>
<proteinExistence type="inferred from homology"/>
<dbReference type="FunFam" id="3.20.20.70:FF:000154">
    <property type="entry name" value="Probable nitronate monooxygenase"/>
    <property type="match status" value="1"/>
</dbReference>
<comment type="function">
    <text evidence="2">Nitronate monooxygenase that uses molecular oxygen to catalyze the oxidative denitrification of alkyl nitronates. Acts on propionate 3-nitronate (P3N), the presumed physiological substrate. Probably functions in the detoxification of P3N, a metabolic poison produced by plants and fungi as a defense mechanism.</text>
</comment>
<evidence type="ECO:0000256" key="1">
    <source>
        <dbReference type="ARBA" id="ARBA00001917"/>
    </source>
</evidence>
<keyword evidence="6" id="KW-0285">Flavoprotein</keyword>
<evidence type="ECO:0000256" key="7">
    <source>
        <dbReference type="ARBA" id="ARBA00022643"/>
    </source>
</evidence>
<comment type="cofactor">
    <cofactor evidence="1">
        <name>FMN</name>
        <dbReference type="ChEBI" id="CHEBI:58210"/>
    </cofactor>
</comment>
<dbReference type="Proteomes" id="UP000304148">
    <property type="component" value="Chromosome"/>
</dbReference>
<dbReference type="Gene3D" id="3.20.20.70">
    <property type="entry name" value="Aldolase class I"/>
    <property type="match status" value="1"/>
</dbReference>
<keyword evidence="8" id="KW-0547">Nucleotide-binding</keyword>
<keyword evidence="10 14" id="KW-0503">Monooxygenase</keyword>
<keyword evidence="7" id="KW-0288">FMN</keyword>
<comment type="catalytic activity">
    <reaction evidence="12">
        <text>3 propionate 3-nitronate + 3 O2 + H2O = 3 3-oxopropanoate + 2 nitrate + nitrite + H2O2 + 3 H(+)</text>
        <dbReference type="Rhea" id="RHEA:57332"/>
        <dbReference type="ChEBI" id="CHEBI:15377"/>
        <dbReference type="ChEBI" id="CHEBI:15378"/>
        <dbReference type="ChEBI" id="CHEBI:15379"/>
        <dbReference type="ChEBI" id="CHEBI:16240"/>
        <dbReference type="ChEBI" id="CHEBI:16301"/>
        <dbReference type="ChEBI" id="CHEBI:17632"/>
        <dbReference type="ChEBI" id="CHEBI:33190"/>
        <dbReference type="ChEBI" id="CHEBI:136067"/>
    </reaction>
</comment>
<organism evidence="14 15">
    <name type="scientific">Paenibacillus alvei</name>
    <name type="common">Bacillus alvei</name>
    <dbReference type="NCBI Taxonomy" id="44250"/>
    <lineage>
        <taxon>Bacteria</taxon>
        <taxon>Bacillati</taxon>
        <taxon>Bacillota</taxon>
        <taxon>Bacilli</taxon>
        <taxon>Bacillales</taxon>
        <taxon>Paenibacillaceae</taxon>
        <taxon>Paenibacillus</taxon>
    </lineage>
</organism>
<evidence type="ECO:0000256" key="3">
    <source>
        <dbReference type="ARBA" id="ARBA00009881"/>
    </source>
</evidence>
<dbReference type="Pfam" id="PF03060">
    <property type="entry name" value="NMO"/>
    <property type="match status" value="1"/>
</dbReference>
<dbReference type="InterPro" id="IPR013785">
    <property type="entry name" value="Aldolase_TIM"/>
</dbReference>
<evidence type="ECO:0000256" key="5">
    <source>
        <dbReference type="ARBA" id="ARBA00022575"/>
    </source>
</evidence>
<keyword evidence="5" id="KW-0216">Detoxification</keyword>
<feature type="region of interest" description="Disordered" evidence="13">
    <location>
        <begin position="105"/>
        <end position="124"/>
    </location>
</feature>
<dbReference type="EMBL" id="LS992241">
    <property type="protein sequence ID" value="SYX83445.1"/>
    <property type="molecule type" value="Genomic_DNA"/>
</dbReference>
<dbReference type="CDD" id="cd04730">
    <property type="entry name" value="NPD_like"/>
    <property type="match status" value="1"/>
</dbReference>
<dbReference type="RefSeq" id="WP_269473542.1">
    <property type="nucleotide sequence ID" value="NZ_LS992241.1"/>
</dbReference>
<dbReference type="GO" id="GO:0009636">
    <property type="term" value="P:response to toxic substance"/>
    <property type="evidence" value="ECO:0007669"/>
    <property type="project" value="UniProtKB-KW"/>
</dbReference>
<evidence type="ECO:0000256" key="11">
    <source>
        <dbReference type="ARBA" id="ARBA00031155"/>
    </source>
</evidence>
<keyword evidence="9 14" id="KW-0560">Oxidoreductase</keyword>
<sequence>MSDRLNKNNTIIHRIDIQYPIIQAGMAGGATTPELVASVSSAGGLGTLGAGYMQPEQMRKAIRAIKQLTSKPFAVNLFIPEPAGIDQHISDAVMEDLQNIDRQLNEQGQEISEGRSKDRGKDRSKETYCFDESAYRLTFHDQIQVILEENVPILSFTFGILDEIYIRQLREAGIILIGTATHVAEAIQLEAAGIDMIVAQGSEAGGHRGTFAGDPYSSLIGTLALVPLIVDQVSVPVIAAGGIMDGRGIAAVMALGAQAAQLGSAFLLCKESGAHPAYQAAIHESDECSTVITRTISGKPARGIRNDLIRKLETYHDSIPAYPIMNELTRGVRQSAARTNNPQYMSLWAGQAARMGEFQGAHDKMEQLIKQWRDVVKTLQM</sequence>
<evidence type="ECO:0000256" key="6">
    <source>
        <dbReference type="ARBA" id="ARBA00022630"/>
    </source>
</evidence>
<evidence type="ECO:0000256" key="8">
    <source>
        <dbReference type="ARBA" id="ARBA00022741"/>
    </source>
</evidence>
<evidence type="ECO:0000256" key="13">
    <source>
        <dbReference type="SAM" id="MobiDB-lite"/>
    </source>
</evidence>
<reference evidence="15" key="1">
    <citation type="submission" date="2018-08" db="EMBL/GenBank/DDBJ databases">
        <authorList>
            <person name="Chevrot R."/>
        </authorList>
    </citation>
    <scope>NUCLEOTIDE SEQUENCE [LARGE SCALE GENOMIC DNA]</scope>
</reference>
<evidence type="ECO:0000256" key="2">
    <source>
        <dbReference type="ARBA" id="ARBA00003535"/>
    </source>
</evidence>
<gene>
    <name evidence="14" type="ORF">PBLR_11867</name>
</gene>
<protein>
    <recommendedName>
        <fullName evidence="4">Probable nitronate monooxygenase</fullName>
    </recommendedName>
    <alternativeName>
        <fullName evidence="11">Propionate 3-nitronate monooxygenase</fullName>
    </alternativeName>
</protein>
<dbReference type="PANTHER" id="PTHR42747">
    <property type="entry name" value="NITRONATE MONOOXYGENASE-RELATED"/>
    <property type="match status" value="1"/>
</dbReference>
<name>A0A383R8L4_PAEAL</name>
<feature type="compositionally biased region" description="Basic and acidic residues" evidence="13">
    <location>
        <begin position="112"/>
        <end position="124"/>
    </location>
</feature>
<evidence type="ECO:0000313" key="14">
    <source>
        <dbReference type="EMBL" id="SYX83445.1"/>
    </source>
</evidence>
<evidence type="ECO:0000256" key="4">
    <source>
        <dbReference type="ARBA" id="ARBA00013457"/>
    </source>
</evidence>
<accession>A0A383R8L4</accession>
<dbReference type="GO" id="GO:0018580">
    <property type="term" value="F:nitronate monooxygenase activity"/>
    <property type="evidence" value="ECO:0007669"/>
    <property type="project" value="InterPro"/>
</dbReference>
<dbReference type="SUPFAM" id="SSF51412">
    <property type="entry name" value="Inosine monophosphate dehydrogenase (IMPDH)"/>
    <property type="match status" value="1"/>
</dbReference>
<comment type="similarity">
    <text evidence="3">Belongs to the nitronate monooxygenase family. NMO class I subfamily.</text>
</comment>
<dbReference type="PANTHER" id="PTHR42747:SF3">
    <property type="entry name" value="NITRONATE MONOOXYGENASE-RELATED"/>
    <property type="match status" value="1"/>
</dbReference>
<dbReference type="GO" id="GO:0000166">
    <property type="term" value="F:nucleotide binding"/>
    <property type="evidence" value="ECO:0007669"/>
    <property type="project" value="UniProtKB-KW"/>
</dbReference>
<evidence type="ECO:0000256" key="9">
    <source>
        <dbReference type="ARBA" id="ARBA00023002"/>
    </source>
</evidence>
<evidence type="ECO:0000256" key="10">
    <source>
        <dbReference type="ARBA" id="ARBA00023033"/>
    </source>
</evidence>
<evidence type="ECO:0000313" key="15">
    <source>
        <dbReference type="Proteomes" id="UP000304148"/>
    </source>
</evidence>
<evidence type="ECO:0000256" key="12">
    <source>
        <dbReference type="ARBA" id="ARBA00049401"/>
    </source>
</evidence>